<dbReference type="InterPro" id="IPR001608">
    <property type="entry name" value="Ala_racemase_N"/>
</dbReference>
<keyword evidence="3 4" id="KW-0413">Isomerase</keyword>
<comment type="caution">
    <text evidence="8">The sequence shown here is derived from an EMBL/GenBank/DDBJ whole genome shotgun (WGS) entry which is preliminary data.</text>
</comment>
<feature type="active site" description="Proton acceptor; specific for D-alanine" evidence="4">
    <location>
        <position position="48"/>
    </location>
</feature>
<dbReference type="InterPro" id="IPR011079">
    <property type="entry name" value="Ala_racemase_C"/>
</dbReference>
<dbReference type="GO" id="GO:0005829">
    <property type="term" value="C:cytosol"/>
    <property type="evidence" value="ECO:0007669"/>
    <property type="project" value="TreeGrafter"/>
</dbReference>
<name>A0A0F6IGK2_LEPIR</name>
<comment type="function">
    <text evidence="4">Catalyzes the interconversion of L-alanine and D-alanine. May also act on other amino acids.</text>
</comment>
<dbReference type="PANTHER" id="PTHR30511:SF0">
    <property type="entry name" value="ALANINE RACEMASE, CATABOLIC-RELATED"/>
    <property type="match status" value="1"/>
</dbReference>
<evidence type="ECO:0000256" key="2">
    <source>
        <dbReference type="ARBA" id="ARBA00022898"/>
    </source>
</evidence>
<feature type="active site" description="Proton acceptor; specific for L-alanine" evidence="4">
    <location>
        <position position="281"/>
    </location>
</feature>
<dbReference type="Gene3D" id="3.20.20.10">
    <property type="entry name" value="Alanine racemase"/>
    <property type="match status" value="1"/>
</dbReference>
<gene>
    <name evidence="8" type="primary">alr</name>
    <name evidence="8" type="ORF">LEP1GSC079_4231</name>
</gene>
<dbReference type="EMBL" id="AKWR02000091">
    <property type="protein sequence ID" value="EMJ37177.1"/>
    <property type="molecule type" value="Genomic_DNA"/>
</dbReference>
<evidence type="ECO:0000256" key="3">
    <source>
        <dbReference type="ARBA" id="ARBA00023235"/>
    </source>
</evidence>
<dbReference type="InterPro" id="IPR000821">
    <property type="entry name" value="Ala_racemase"/>
</dbReference>
<feature type="binding site" evidence="4 6">
    <location>
        <position position="144"/>
    </location>
    <ligand>
        <name>substrate</name>
    </ligand>
</feature>
<evidence type="ECO:0000313" key="8">
    <source>
        <dbReference type="EMBL" id="EMJ37177.1"/>
    </source>
</evidence>
<proteinExistence type="inferred from homology"/>
<sequence length="389" mass="43258">MQDINSGSSSMKDTYSSWIEISKRSLSNNLDNFRSILRPNSTLTAILKSNAYGHGIEPMTRLCIEAGISRIGVNSIEEALLIRNIDSKIPILIMGEIQNPEKRKDVLSDPNLWIVFSRPETARILSSFLPAPKLHLKIDTGMGRLGSHGETLKQTLSELKNVGITLGGICTHFASTEDVLEHKYSLMQTQKFEEAIFLAKSFGYNHLIRHACASASTMLFPNAHFDMVRIGISLYGLWPSIQTRLSLNLTGNKNFQLNPILSWKSRIVHIQYHPADSYIGYGSTFQTSYPTKVAIVPVGYYEGLDRKLSSNGDMLVLGKKARIIGRICMNMTMLDVTHIPGAEVGSIVTIIGQDGEESITADDLADRTHTINYEIMTRISESIPRIVVD</sequence>
<comment type="cofactor">
    <cofactor evidence="1 4 5">
        <name>pyridoxal 5'-phosphate</name>
        <dbReference type="ChEBI" id="CHEBI:597326"/>
    </cofactor>
</comment>
<evidence type="ECO:0000313" key="9">
    <source>
        <dbReference type="Proteomes" id="UP000012164"/>
    </source>
</evidence>
<reference evidence="8 9" key="1">
    <citation type="submission" date="2013-01" db="EMBL/GenBank/DDBJ databases">
        <authorList>
            <person name="Harkins D.M."/>
            <person name="Durkin A.S."/>
            <person name="Brinkac L.M."/>
            <person name="Haft D.H."/>
            <person name="Selengut J.D."/>
            <person name="Sanka R."/>
            <person name="DePew J."/>
            <person name="Purushe J."/>
            <person name="Peacock S.J."/>
            <person name="Thaipadungpanit J."/>
            <person name="Wuthiekanun V.W."/>
            <person name="Day N.P."/>
            <person name="Vinetz J.M."/>
            <person name="Sutton G.G."/>
            <person name="Nierman W.C."/>
            <person name="Fouts D.E."/>
        </authorList>
    </citation>
    <scope>NUCLEOTIDE SEQUENCE [LARGE SCALE GENOMIC DNA]</scope>
    <source>
        <strain evidence="8 9">FPW1039</strain>
    </source>
</reference>
<dbReference type="PANTHER" id="PTHR30511">
    <property type="entry name" value="ALANINE RACEMASE"/>
    <property type="match status" value="1"/>
</dbReference>
<dbReference type="InterPro" id="IPR029066">
    <property type="entry name" value="PLP-binding_barrel"/>
</dbReference>
<evidence type="ECO:0000256" key="1">
    <source>
        <dbReference type="ARBA" id="ARBA00001933"/>
    </source>
</evidence>
<organism evidence="8 9">
    <name type="scientific">Leptospira interrogans str. FPW1039</name>
    <dbReference type="NCBI Taxonomy" id="1193040"/>
    <lineage>
        <taxon>Bacteria</taxon>
        <taxon>Pseudomonadati</taxon>
        <taxon>Spirochaetota</taxon>
        <taxon>Spirochaetia</taxon>
        <taxon>Leptospirales</taxon>
        <taxon>Leptospiraceae</taxon>
        <taxon>Leptospira</taxon>
    </lineage>
</organism>
<dbReference type="UniPathway" id="UPA00042">
    <property type="reaction ID" value="UER00497"/>
</dbReference>
<dbReference type="InterPro" id="IPR009006">
    <property type="entry name" value="Ala_racemase/Decarboxylase_C"/>
</dbReference>
<feature type="domain" description="Alanine racemase C-terminal" evidence="7">
    <location>
        <begin position="260"/>
        <end position="388"/>
    </location>
</feature>
<comment type="catalytic activity">
    <reaction evidence="4">
        <text>L-alanine = D-alanine</text>
        <dbReference type="Rhea" id="RHEA:20249"/>
        <dbReference type="ChEBI" id="CHEBI:57416"/>
        <dbReference type="ChEBI" id="CHEBI:57972"/>
        <dbReference type="EC" id="5.1.1.1"/>
    </reaction>
</comment>
<keyword evidence="2 4" id="KW-0663">Pyridoxal phosphate</keyword>
<dbReference type="InterPro" id="IPR020622">
    <property type="entry name" value="Ala_racemase_pyridoxalP-BS"/>
</dbReference>
<dbReference type="SUPFAM" id="SSF51419">
    <property type="entry name" value="PLP-binding barrel"/>
    <property type="match status" value="1"/>
</dbReference>
<dbReference type="GO" id="GO:0030170">
    <property type="term" value="F:pyridoxal phosphate binding"/>
    <property type="evidence" value="ECO:0007669"/>
    <property type="project" value="UniProtKB-UniRule"/>
</dbReference>
<evidence type="ECO:0000256" key="4">
    <source>
        <dbReference type="HAMAP-Rule" id="MF_01201"/>
    </source>
</evidence>
<dbReference type="SUPFAM" id="SSF50621">
    <property type="entry name" value="Alanine racemase C-terminal domain-like"/>
    <property type="match status" value="1"/>
</dbReference>
<dbReference type="GO" id="GO:0030632">
    <property type="term" value="P:D-alanine biosynthetic process"/>
    <property type="evidence" value="ECO:0007669"/>
    <property type="project" value="UniProtKB-UniRule"/>
</dbReference>
<evidence type="ECO:0000256" key="6">
    <source>
        <dbReference type="PIRSR" id="PIRSR600821-52"/>
    </source>
</evidence>
<feature type="modified residue" description="N6-(pyridoxal phosphate)lysine" evidence="4 5">
    <location>
        <position position="48"/>
    </location>
</feature>
<dbReference type="EC" id="5.1.1.1" evidence="4"/>
<dbReference type="CDD" id="cd00430">
    <property type="entry name" value="PLPDE_III_AR"/>
    <property type="match status" value="1"/>
</dbReference>
<comment type="pathway">
    <text evidence="4">Amino-acid biosynthesis; D-alanine biosynthesis; D-alanine from L-alanine: step 1/1.</text>
</comment>
<dbReference type="Proteomes" id="UP000012164">
    <property type="component" value="Unassembled WGS sequence"/>
</dbReference>
<dbReference type="PRINTS" id="PR00992">
    <property type="entry name" value="ALARACEMASE"/>
</dbReference>
<dbReference type="Pfam" id="PF00842">
    <property type="entry name" value="Ala_racemase_C"/>
    <property type="match status" value="1"/>
</dbReference>
<feature type="binding site" evidence="4 6">
    <location>
        <position position="329"/>
    </location>
    <ligand>
        <name>substrate</name>
    </ligand>
</feature>
<dbReference type="Gene3D" id="2.40.37.10">
    <property type="entry name" value="Lyase, Ornithine Decarboxylase, Chain A, domain 1"/>
    <property type="match status" value="1"/>
</dbReference>
<dbReference type="HAMAP" id="MF_01201">
    <property type="entry name" value="Ala_racemase"/>
    <property type="match status" value="1"/>
</dbReference>
<dbReference type="Pfam" id="PF01168">
    <property type="entry name" value="Ala_racemase_N"/>
    <property type="match status" value="1"/>
</dbReference>
<dbReference type="NCBIfam" id="TIGR00492">
    <property type="entry name" value="alr"/>
    <property type="match status" value="1"/>
</dbReference>
<dbReference type="AlphaFoldDB" id="A0A0F6IGK2"/>
<accession>A0A0F6IGK2</accession>
<dbReference type="GO" id="GO:0008784">
    <property type="term" value="F:alanine racemase activity"/>
    <property type="evidence" value="ECO:0007669"/>
    <property type="project" value="UniProtKB-UniRule"/>
</dbReference>
<dbReference type="SMART" id="SM01005">
    <property type="entry name" value="Ala_racemase_C"/>
    <property type="match status" value="1"/>
</dbReference>
<protein>
    <recommendedName>
        <fullName evidence="4">Alanine racemase</fullName>
        <ecNumber evidence="4">5.1.1.1</ecNumber>
    </recommendedName>
</protein>
<comment type="similarity">
    <text evidence="4">Belongs to the alanine racemase family.</text>
</comment>
<evidence type="ECO:0000259" key="7">
    <source>
        <dbReference type="SMART" id="SM01005"/>
    </source>
</evidence>
<evidence type="ECO:0000256" key="5">
    <source>
        <dbReference type="PIRSR" id="PIRSR600821-50"/>
    </source>
</evidence>
<dbReference type="PROSITE" id="PS00395">
    <property type="entry name" value="ALANINE_RACEMASE"/>
    <property type="match status" value="1"/>
</dbReference>